<comment type="caution">
    <text evidence="1">The sequence shown here is derived from an EMBL/GenBank/DDBJ whole genome shotgun (WGS) entry which is preliminary data.</text>
</comment>
<feature type="non-terminal residue" evidence="1">
    <location>
        <position position="1"/>
    </location>
</feature>
<evidence type="ECO:0000313" key="1">
    <source>
        <dbReference type="EMBL" id="KAJ9588859.1"/>
    </source>
</evidence>
<dbReference type="EMBL" id="JASPKZ010005300">
    <property type="protein sequence ID" value="KAJ9588859.1"/>
    <property type="molecule type" value="Genomic_DNA"/>
</dbReference>
<accession>A0AAD7ZXV6</accession>
<proteinExistence type="predicted"/>
<feature type="non-terminal residue" evidence="1">
    <location>
        <position position="119"/>
    </location>
</feature>
<keyword evidence="2" id="KW-1185">Reference proteome</keyword>
<dbReference type="AlphaFoldDB" id="A0AAD7ZXV6"/>
<name>A0AAD7ZXV6_DIPPU</name>
<sequence length="119" mass="14133">CYEAMIRIWEGVELRNMTVDKNPCQIDYATRMRVNSFMFISPCQKDQKYVIPLTMDQKLTNNDTFVYELKFRVGLNGRDKKLTVNAVKWRGWSRDRSPSHYVTEVCGVYYVKISLEYEV</sequence>
<gene>
    <name evidence="1" type="ORF">L9F63_017846</name>
</gene>
<reference evidence="1" key="2">
    <citation type="submission" date="2023-05" db="EMBL/GenBank/DDBJ databases">
        <authorList>
            <person name="Fouks B."/>
        </authorList>
    </citation>
    <scope>NUCLEOTIDE SEQUENCE</scope>
    <source>
        <strain evidence="1">Stay&amp;Tobe</strain>
        <tissue evidence="1">Testes</tissue>
    </source>
</reference>
<evidence type="ECO:0000313" key="2">
    <source>
        <dbReference type="Proteomes" id="UP001233999"/>
    </source>
</evidence>
<reference evidence="1" key="1">
    <citation type="journal article" date="2023" name="IScience">
        <title>Live-bearing cockroach genome reveals convergent evolutionary mechanisms linked to viviparity in insects and beyond.</title>
        <authorList>
            <person name="Fouks B."/>
            <person name="Harrison M.C."/>
            <person name="Mikhailova A.A."/>
            <person name="Marchal E."/>
            <person name="English S."/>
            <person name="Carruthers M."/>
            <person name="Jennings E.C."/>
            <person name="Chiamaka E.L."/>
            <person name="Frigard R.A."/>
            <person name="Pippel M."/>
            <person name="Attardo G.M."/>
            <person name="Benoit J.B."/>
            <person name="Bornberg-Bauer E."/>
            <person name="Tobe S.S."/>
        </authorList>
    </citation>
    <scope>NUCLEOTIDE SEQUENCE</scope>
    <source>
        <strain evidence="1">Stay&amp;Tobe</strain>
    </source>
</reference>
<organism evidence="1 2">
    <name type="scientific">Diploptera punctata</name>
    <name type="common">Pacific beetle cockroach</name>
    <dbReference type="NCBI Taxonomy" id="6984"/>
    <lineage>
        <taxon>Eukaryota</taxon>
        <taxon>Metazoa</taxon>
        <taxon>Ecdysozoa</taxon>
        <taxon>Arthropoda</taxon>
        <taxon>Hexapoda</taxon>
        <taxon>Insecta</taxon>
        <taxon>Pterygota</taxon>
        <taxon>Neoptera</taxon>
        <taxon>Polyneoptera</taxon>
        <taxon>Dictyoptera</taxon>
        <taxon>Blattodea</taxon>
        <taxon>Blaberoidea</taxon>
        <taxon>Blaberidae</taxon>
        <taxon>Diplopterinae</taxon>
        <taxon>Diploptera</taxon>
    </lineage>
</organism>
<protein>
    <submittedName>
        <fullName evidence="1">Uncharacterized protein</fullName>
    </submittedName>
</protein>
<dbReference type="Proteomes" id="UP001233999">
    <property type="component" value="Unassembled WGS sequence"/>
</dbReference>